<dbReference type="EMBL" id="REGN01004136">
    <property type="protein sequence ID" value="RNA18975.1"/>
    <property type="molecule type" value="Genomic_DNA"/>
</dbReference>
<proteinExistence type="predicted"/>
<comment type="caution">
    <text evidence="1">The sequence shown here is derived from an EMBL/GenBank/DDBJ whole genome shotgun (WGS) entry which is preliminary data.</text>
</comment>
<organism evidence="1 2">
    <name type="scientific">Brachionus plicatilis</name>
    <name type="common">Marine rotifer</name>
    <name type="synonym">Brachionus muelleri</name>
    <dbReference type="NCBI Taxonomy" id="10195"/>
    <lineage>
        <taxon>Eukaryota</taxon>
        <taxon>Metazoa</taxon>
        <taxon>Spiralia</taxon>
        <taxon>Gnathifera</taxon>
        <taxon>Rotifera</taxon>
        <taxon>Eurotatoria</taxon>
        <taxon>Monogononta</taxon>
        <taxon>Pseudotrocha</taxon>
        <taxon>Ploima</taxon>
        <taxon>Brachionidae</taxon>
        <taxon>Brachionus</taxon>
    </lineage>
</organism>
<accession>A0A3M7R6V5</accession>
<dbReference type="AlphaFoldDB" id="A0A3M7R6V5"/>
<gene>
    <name evidence="1" type="ORF">BpHYR1_002955</name>
</gene>
<evidence type="ECO:0000313" key="1">
    <source>
        <dbReference type="EMBL" id="RNA18975.1"/>
    </source>
</evidence>
<reference evidence="1 2" key="1">
    <citation type="journal article" date="2018" name="Sci. Rep.">
        <title>Genomic signatures of local adaptation to the degree of environmental predictability in rotifers.</title>
        <authorList>
            <person name="Franch-Gras L."/>
            <person name="Hahn C."/>
            <person name="Garcia-Roger E.M."/>
            <person name="Carmona M.J."/>
            <person name="Serra M."/>
            <person name="Gomez A."/>
        </authorList>
    </citation>
    <scope>NUCLEOTIDE SEQUENCE [LARGE SCALE GENOMIC DNA]</scope>
    <source>
        <strain evidence="1">HYR1</strain>
    </source>
</reference>
<protein>
    <submittedName>
        <fullName evidence="1">Uncharacterized protein</fullName>
    </submittedName>
</protein>
<name>A0A3M7R6V5_BRAPC</name>
<evidence type="ECO:0000313" key="2">
    <source>
        <dbReference type="Proteomes" id="UP000276133"/>
    </source>
</evidence>
<sequence length="104" mass="12441">MNNLKIKHKFNFYFIFCFNKKSRIGVITLFYLIKKDLIEIIILKQFVLNKKNSLIVPYYDKVTITHDNEPKKIEDSLKCLTNFGIIFEEGGFEILSIRFFANYF</sequence>
<dbReference type="Proteomes" id="UP000276133">
    <property type="component" value="Unassembled WGS sequence"/>
</dbReference>
<keyword evidence="2" id="KW-1185">Reference proteome</keyword>